<evidence type="ECO:0000313" key="1">
    <source>
        <dbReference type="EMBL" id="KKK55491.1"/>
    </source>
</evidence>
<dbReference type="EMBL" id="LAZR01065462">
    <property type="protein sequence ID" value="KKK55491.1"/>
    <property type="molecule type" value="Genomic_DNA"/>
</dbReference>
<sequence>MIHSWSPPAPEFCARHKLAIKEALASLKVHCTPAPEPFVLDLLARCAQVKFTRDGTPAEWELRAAEYLRLLGHYPADIWQAAVDGHMLASRFFPDISELEERMAPEMSRRRVGIERLEAMRVPRLAPPAPPTAEEREVVKTKLGRLSLLTMSGALAQMTEAEAKRFCDTEEYPPDWDSRVTREAGS</sequence>
<gene>
    <name evidence="1" type="ORF">LCGC14_3074020</name>
</gene>
<accession>A0A0F8Z5Y3</accession>
<organism evidence="1">
    <name type="scientific">marine sediment metagenome</name>
    <dbReference type="NCBI Taxonomy" id="412755"/>
    <lineage>
        <taxon>unclassified sequences</taxon>
        <taxon>metagenomes</taxon>
        <taxon>ecological metagenomes</taxon>
    </lineage>
</organism>
<dbReference type="AlphaFoldDB" id="A0A0F8Z5Y3"/>
<name>A0A0F8Z5Y3_9ZZZZ</name>
<protein>
    <submittedName>
        <fullName evidence="1">Uncharacterized protein</fullName>
    </submittedName>
</protein>
<reference evidence="1" key="1">
    <citation type="journal article" date="2015" name="Nature">
        <title>Complex archaea that bridge the gap between prokaryotes and eukaryotes.</title>
        <authorList>
            <person name="Spang A."/>
            <person name="Saw J.H."/>
            <person name="Jorgensen S.L."/>
            <person name="Zaremba-Niedzwiedzka K."/>
            <person name="Martijn J."/>
            <person name="Lind A.E."/>
            <person name="van Eijk R."/>
            <person name="Schleper C."/>
            <person name="Guy L."/>
            <person name="Ettema T.J."/>
        </authorList>
    </citation>
    <scope>NUCLEOTIDE SEQUENCE</scope>
</reference>
<comment type="caution">
    <text evidence="1">The sequence shown here is derived from an EMBL/GenBank/DDBJ whole genome shotgun (WGS) entry which is preliminary data.</text>
</comment>
<proteinExistence type="predicted"/>